<name>A0A9Q1CF44_HOLLE</name>
<evidence type="ECO:0000313" key="2">
    <source>
        <dbReference type="EMBL" id="KAJ8043494.1"/>
    </source>
</evidence>
<evidence type="ECO:0000259" key="1">
    <source>
        <dbReference type="Pfam" id="PF14214"/>
    </source>
</evidence>
<sequence>MGRIPSLKIVLVKITPKRYFNTRLLSADSRFASEPEYIFYAQYSAELNEVSSSISIALRKGSTKNTAGQVITSSMLQNSKQLQHIMKQDEGYKFTKKGRGTPPYWENTLQDVYGMVRELGIPTWFCTFSAADRRWPEIVQAILEQQQRPIPETLSWTDHCKIIASNPVTAARMFEHRVQALIKHVILSPANPIGEVIDYFYRVEFQQRGWPHIHCLFWVKNAPQVDKSTDLQVTTFINKYVSCHLPSATEDPELHEIVMSKCIVEIIQSPAKKVVKSAVSIFHSFHQQKHLFLER</sequence>
<dbReference type="Proteomes" id="UP001152320">
    <property type="component" value="Chromosome 4"/>
</dbReference>
<gene>
    <name evidence="2" type="ORF">HOLleu_10601</name>
</gene>
<evidence type="ECO:0000313" key="3">
    <source>
        <dbReference type="Proteomes" id="UP001152320"/>
    </source>
</evidence>
<dbReference type="InterPro" id="IPR025476">
    <property type="entry name" value="Helitron_helicase-like"/>
</dbReference>
<feature type="domain" description="Helitron helicase-like" evidence="1">
    <location>
        <begin position="22"/>
        <end position="216"/>
    </location>
</feature>
<comment type="caution">
    <text evidence="2">The sequence shown here is derived from an EMBL/GenBank/DDBJ whole genome shotgun (WGS) entry which is preliminary data.</text>
</comment>
<reference evidence="2" key="1">
    <citation type="submission" date="2021-10" db="EMBL/GenBank/DDBJ databases">
        <title>Tropical sea cucumber genome reveals ecological adaptation and Cuvierian tubules defense mechanism.</title>
        <authorList>
            <person name="Chen T."/>
        </authorList>
    </citation>
    <scope>NUCLEOTIDE SEQUENCE</scope>
    <source>
        <strain evidence="2">Nanhai2018</strain>
        <tissue evidence="2">Muscle</tissue>
    </source>
</reference>
<organism evidence="2 3">
    <name type="scientific">Holothuria leucospilota</name>
    <name type="common">Black long sea cucumber</name>
    <name type="synonym">Mertensiothuria leucospilota</name>
    <dbReference type="NCBI Taxonomy" id="206669"/>
    <lineage>
        <taxon>Eukaryota</taxon>
        <taxon>Metazoa</taxon>
        <taxon>Echinodermata</taxon>
        <taxon>Eleutherozoa</taxon>
        <taxon>Echinozoa</taxon>
        <taxon>Holothuroidea</taxon>
        <taxon>Aspidochirotacea</taxon>
        <taxon>Aspidochirotida</taxon>
        <taxon>Holothuriidae</taxon>
        <taxon>Holothuria</taxon>
    </lineage>
</organism>
<dbReference type="AlphaFoldDB" id="A0A9Q1CF44"/>
<proteinExistence type="predicted"/>
<dbReference type="EMBL" id="JAIZAY010000004">
    <property type="protein sequence ID" value="KAJ8043494.1"/>
    <property type="molecule type" value="Genomic_DNA"/>
</dbReference>
<accession>A0A9Q1CF44</accession>
<protein>
    <recommendedName>
        <fullName evidence="1">Helitron helicase-like domain-containing protein</fullName>
    </recommendedName>
</protein>
<dbReference type="OrthoDB" id="10043662at2759"/>
<dbReference type="Pfam" id="PF14214">
    <property type="entry name" value="Helitron_like_N"/>
    <property type="match status" value="1"/>
</dbReference>
<keyword evidence="3" id="KW-1185">Reference proteome</keyword>